<keyword evidence="4" id="KW-1185">Reference proteome</keyword>
<feature type="region of interest" description="Disordered" evidence="2">
    <location>
        <begin position="232"/>
        <end position="263"/>
    </location>
</feature>
<evidence type="ECO:0000256" key="1">
    <source>
        <dbReference type="SAM" id="Coils"/>
    </source>
</evidence>
<dbReference type="InterPro" id="IPR037501">
    <property type="entry name" value="TPLATE"/>
</dbReference>
<feature type="compositionally biased region" description="Low complexity" evidence="2">
    <location>
        <begin position="945"/>
        <end position="964"/>
    </location>
</feature>
<organism evidence="3 4">
    <name type="scientific">Anaeramoeba flamelloides</name>
    <dbReference type="NCBI Taxonomy" id="1746091"/>
    <lineage>
        <taxon>Eukaryota</taxon>
        <taxon>Metamonada</taxon>
        <taxon>Anaeramoebidae</taxon>
        <taxon>Anaeramoeba</taxon>
    </lineage>
</organism>
<dbReference type="Proteomes" id="UP001150062">
    <property type="component" value="Unassembled WGS sequence"/>
</dbReference>
<evidence type="ECO:0000313" key="3">
    <source>
        <dbReference type="EMBL" id="KAJ6229798.1"/>
    </source>
</evidence>
<feature type="coiled-coil region" evidence="1">
    <location>
        <begin position="754"/>
        <end position="781"/>
    </location>
</feature>
<feature type="compositionally biased region" description="Basic and acidic residues" evidence="2">
    <location>
        <begin position="232"/>
        <end position="258"/>
    </location>
</feature>
<evidence type="ECO:0000313" key="4">
    <source>
        <dbReference type="Proteomes" id="UP001150062"/>
    </source>
</evidence>
<accession>A0ABQ8XAS7</accession>
<dbReference type="PANTHER" id="PTHR36029:SF1">
    <property type="entry name" value="PROTEIN TPLATE"/>
    <property type="match status" value="1"/>
</dbReference>
<dbReference type="PANTHER" id="PTHR36029">
    <property type="entry name" value="TSET COMPLEX MEMBER TSTA"/>
    <property type="match status" value="1"/>
</dbReference>
<reference evidence="3" key="1">
    <citation type="submission" date="2022-08" db="EMBL/GenBank/DDBJ databases">
        <title>Novel sulfate-reducing endosymbionts in the free-living metamonad Anaeramoeba.</title>
        <authorList>
            <person name="Jerlstrom-Hultqvist J."/>
            <person name="Cepicka I."/>
            <person name="Gallot-Lavallee L."/>
            <person name="Salas-Leiva D."/>
            <person name="Curtis B.A."/>
            <person name="Zahonova K."/>
            <person name="Pipaliya S."/>
            <person name="Dacks J."/>
            <person name="Roger A.J."/>
        </authorList>
    </citation>
    <scope>NUCLEOTIDE SEQUENCE</scope>
    <source>
        <strain evidence="3">Schooner1</strain>
    </source>
</reference>
<evidence type="ECO:0000256" key="2">
    <source>
        <dbReference type="SAM" id="MobiDB-lite"/>
    </source>
</evidence>
<comment type="caution">
    <text evidence="3">The sequence shown here is derived from an EMBL/GenBank/DDBJ whole genome shotgun (WGS) entry which is preliminary data.</text>
</comment>
<dbReference type="EMBL" id="JAOAOG010000317">
    <property type="protein sequence ID" value="KAJ6229798.1"/>
    <property type="molecule type" value="Genomic_DNA"/>
</dbReference>
<gene>
    <name evidence="3" type="ORF">M0813_07386</name>
</gene>
<keyword evidence="1" id="KW-0175">Coiled coil</keyword>
<feature type="region of interest" description="Disordered" evidence="2">
    <location>
        <begin position="940"/>
        <end position="964"/>
    </location>
</feature>
<protein>
    <submittedName>
        <fullName evidence="3">Tset complex member tsta</fullName>
    </submittedName>
</protein>
<name>A0ABQ8XAS7_9EUKA</name>
<sequence>METIRSKIEINLSKHNDNDKQIEGITLILQEIAQGRQLNEFFDLLIVHCLSPKDRPQLLKILAYKAIRQAQYSDNIDYKTQWMKLIPIMERDLQGNEPLVCKSALELLVQTPKPILNYLLTKLLITLYGLLQKITHLTLVKCLIDTLSRLCIMYAGEIDVLTEENVNAIFLLLITLCLDYQDQISLSAFSAFRMFFLQLKHNWTFHILDPLIEEENELENVIKIENKNENEKDQKSIKKNKKNENDKKTNEEKNENNKQSKNKKLNKKRILLRCAIFLSKELLKNFDNLLERFSCLEITKSYVCLLPLAVTATQEFIPSKYRKNKAKQLIKTNIRKLAEKHLFPILYSLSDSIVYESCSLILYLSENHYSSLIRDWIYDAVFKLCDLIDRDTDRLNLNRLSHSIIKSIPLITASKQHQIINRIIPYIQLLKGRKERFESLLNIIHEMVEKTLYRYQILGLDQSEKIITPIKKFFESKYIISLCQSQDNLFLDELIYCLCNDVLSLFEKNKFTKLITKNEIKKQRNLNEIEEIKLTNDDNANEVSLLDINMGTEINLMEEISDQNKEEEEKQNIKNELRLSLDVITSCLKSEIWKCNQQSSSSDLFLRLCDKTFFFIKEFNNNNNLKIEVQHIIGEMLKLYAENKIWKNKIVYLFIICKYININDSNNNTSNDFLNENLNQNENVQNNKQKNKDQKIAEIIFELVKNIFFLEERHSKRKSILNNISISGNFGKLYFKKISDDILSDSLILDEWVKIEKMDELKNLKLNYEKKINQKKKKKKRTLLKKFRTNKQSKSSSIALNINLKDLDEIGEPDFYLIFQSFYILAIRFPFLKNSIISTLDIFLEEHNDVENPLIENCNLIKTKILNIDQFNMNLKWFLSLYFLTPSEERPSFLDSEFRRLYQEYQNKKILNQNIEIMNTSSEKSNIVFNFNNNENDDESENGVLLSNDNNNNNNNNNNHLKSNKNLKNENVIFSSKSNKKIITGFSNLIRIQAYHVLDYQNFRMDWNLEIINISNVPLNNIHLKINYFGKLYPLKGEKYLINNIINLGKNEIAKWSVPFVISQLTDNSLNIDIHFNNPVLSNTLSNINQILASNRYFLPTEHFLYPMKIPFSFFMNLWNNLTNSIIIDTLLIQNTTSIQNLISAFKSKPLALISENYYTDPEFFYLTFLANTWFDSKIAFVINGIKEVSINNYIVKITIRSESSDTLYSFNKNKNYWIQYLSNNLLEIQKFY</sequence>
<proteinExistence type="predicted"/>